<dbReference type="Gene3D" id="2.120.10.70">
    <property type="entry name" value="Fucose-specific lectin"/>
    <property type="match status" value="2"/>
</dbReference>
<evidence type="ECO:0000313" key="1">
    <source>
        <dbReference type="EMBL" id="TVY75395.1"/>
    </source>
</evidence>
<evidence type="ECO:0000313" key="2">
    <source>
        <dbReference type="Proteomes" id="UP000320707"/>
    </source>
</evidence>
<dbReference type="Gene3D" id="3.90.70.10">
    <property type="entry name" value="Cysteine proteinases"/>
    <property type="match status" value="1"/>
</dbReference>
<dbReference type="Proteomes" id="UP000320707">
    <property type="component" value="Unassembled WGS sequence"/>
</dbReference>
<organism evidence="1 2">
    <name type="scientific">Fusarium oxysporum f. sp. cubense</name>
    <dbReference type="NCBI Taxonomy" id="61366"/>
    <lineage>
        <taxon>Eukaryota</taxon>
        <taxon>Fungi</taxon>
        <taxon>Dikarya</taxon>
        <taxon>Ascomycota</taxon>
        <taxon>Pezizomycotina</taxon>
        <taxon>Sordariomycetes</taxon>
        <taxon>Hypocreomycetidae</taxon>
        <taxon>Hypocreales</taxon>
        <taxon>Nectriaceae</taxon>
        <taxon>Fusarium</taxon>
        <taxon>Fusarium oxysporum species complex</taxon>
    </lineage>
</organism>
<sequence>MGGWYKRDDVSDGYDRTDRQYFYDGPAKDRNDLDSVNLLEQYPKMLDRYIQPTEITVADAVCIAVRFLTNFSNNGHLVSKPSRQFIYYNARALPLMDRSNNTMKWPNRVSHDPISIRQALRAVEIYGVAEESRYPWIQQDFGYAPGAVLSINERPSNIAYDEASWAAVLEPYRIDLYRPDVASSIDELERQAVGVTTLTRVKLCLSQGYPVIFAFHLFWDSFRTVGPVDGDKGYPTIEKVPKERRFAGQRHDKRHDSQAALIVGFDERKRRMLVQSMMESVPYFWMSYEWIMDVDATESFWMLKNSGRKRDRRAMEQIKDDSWHQWKAFGSWNLNHLADSSRISQAPNSSIATISRNRGVADMFWISDQCTLERAYYYPPRPWERQTIPLPENQKPYPGGIVCVSTDLREINVFWMTASGGICGAWGSPNETDDPVAWYPRTIAGSGTAEPRAGISADVGKRVEGRSHDINLYCVGPDGSIKHIRTMRDGDGDFTVTIVAEGGSAHPYSSISAVSGYASECHPDSIANIWVDAVFWIAPDGAIEGKRRRISRWVNVWTNRGKPGRASLASRIAAVGLTKNLIDIYFISPEDKLWVEHAKLSIDSDDSTAGDHSDEAPFDVNAAQGNSDIKAIWFEHQAQQSILVLWVSPDGKLMMGRQESREITELSVDRGVREGTPLGVGVCNWKRYPVIGMKVDDGSVAAGHWGSLEDRGW</sequence>
<reference evidence="1 2" key="1">
    <citation type="journal article" date="2019" name="Microbiol. Resour. Announc.">
        <title>High-quality draft genome sequence of Fusarium oxysporum f. sp. cubense strain 160527, a causal agent of Panama disease.</title>
        <authorList>
            <person name="Asai S."/>
            <person name="Ayukawa Y."/>
            <person name="Gan P."/>
            <person name="Masuda S."/>
            <person name="Komatsu K."/>
            <person name="Shirasu K."/>
            <person name="Arie T."/>
        </authorList>
    </citation>
    <scope>NUCLEOTIDE SEQUENCE [LARGE SCALE GENOMIC DNA]</scope>
    <source>
        <strain evidence="1 2">160527</strain>
    </source>
</reference>
<comment type="caution">
    <text evidence="1">The sequence shown here is derived from an EMBL/GenBank/DDBJ whole genome shotgun (WGS) entry which is preliminary data.</text>
</comment>
<dbReference type="SUPFAM" id="SSF89372">
    <property type="entry name" value="Fucose-specific lectin"/>
    <property type="match status" value="1"/>
</dbReference>
<dbReference type="EMBL" id="SRMI01000003">
    <property type="protein sequence ID" value="TVY75395.1"/>
    <property type="molecule type" value="Genomic_DNA"/>
</dbReference>
<name>A0A559LMA2_FUSOC</name>
<gene>
    <name evidence="1" type="primary">MIMI_L477</name>
    <name evidence="1" type="ORF">Focb16_v005290</name>
</gene>
<protein>
    <submittedName>
        <fullName evidence="1">Putative peptidase C1-like protein L477</fullName>
    </submittedName>
</protein>
<proteinExistence type="predicted"/>
<dbReference type="AlphaFoldDB" id="A0A559LMA2"/>
<accession>A0A559LMA2</accession>